<keyword evidence="4 8" id="KW-0479">Metal-binding</keyword>
<dbReference type="InterPro" id="IPR002402">
    <property type="entry name" value="Cyt_P450_E_grp-II"/>
</dbReference>
<comment type="similarity">
    <text evidence="2 9">Belongs to the cytochrome P450 family.</text>
</comment>
<gene>
    <name evidence="10" type="primary">CYP52A60</name>
</gene>
<evidence type="ECO:0000256" key="6">
    <source>
        <dbReference type="ARBA" id="ARBA00023004"/>
    </source>
</evidence>
<organism evidence="10">
    <name type="scientific">Danielia oregonensis</name>
    <dbReference type="NCBI Taxonomy" id="46584"/>
    <lineage>
        <taxon>Eukaryota</taxon>
        <taxon>Fungi</taxon>
        <taxon>Dikarya</taxon>
        <taxon>Ascomycota</taxon>
        <taxon>Saccharomycotina</taxon>
        <taxon>Pichiomycetes</taxon>
        <taxon>Metschnikowiaceae</taxon>
        <taxon>Danielia</taxon>
    </lineage>
</organism>
<dbReference type="PRINTS" id="PR00464">
    <property type="entry name" value="EP450II"/>
</dbReference>
<dbReference type="PANTHER" id="PTHR24287:SF1">
    <property type="entry name" value="P450, PUTATIVE (EUROFUNG)-RELATED"/>
    <property type="match status" value="1"/>
</dbReference>
<evidence type="ECO:0000256" key="1">
    <source>
        <dbReference type="ARBA" id="ARBA00001971"/>
    </source>
</evidence>
<evidence type="ECO:0000256" key="3">
    <source>
        <dbReference type="ARBA" id="ARBA00022617"/>
    </source>
</evidence>
<dbReference type="EMBL" id="KU696341">
    <property type="protein sequence ID" value="AOE45522.1"/>
    <property type="molecule type" value="Genomic_DNA"/>
</dbReference>
<dbReference type="GO" id="GO:0020037">
    <property type="term" value="F:heme binding"/>
    <property type="evidence" value="ECO:0007669"/>
    <property type="project" value="InterPro"/>
</dbReference>
<comment type="cofactor">
    <cofactor evidence="1 8">
        <name>heme</name>
        <dbReference type="ChEBI" id="CHEBI:30413"/>
    </cofactor>
</comment>
<dbReference type="InterPro" id="IPR001128">
    <property type="entry name" value="Cyt_P450"/>
</dbReference>
<dbReference type="GO" id="GO:0016712">
    <property type="term" value="F:oxidoreductase activity, acting on paired donors, with incorporation or reduction of molecular oxygen, reduced flavin or flavoprotein as one donor, and incorporation of one atom of oxygen"/>
    <property type="evidence" value="ECO:0007669"/>
    <property type="project" value="InterPro"/>
</dbReference>
<feature type="binding site" description="axial binding residue" evidence="8">
    <location>
        <position position="471"/>
    </location>
    <ligand>
        <name>heme</name>
        <dbReference type="ChEBI" id="CHEBI:30413"/>
    </ligand>
    <ligandPart>
        <name>Fe</name>
        <dbReference type="ChEBI" id="CHEBI:18248"/>
    </ligandPart>
</feature>
<dbReference type="PRINTS" id="PR00385">
    <property type="entry name" value="P450"/>
</dbReference>
<dbReference type="PROSITE" id="PS00086">
    <property type="entry name" value="CYTOCHROME_P450"/>
    <property type="match status" value="1"/>
</dbReference>
<dbReference type="PANTHER" id="PTHR24287">
    <property type="entry name" value="P450, PUTATIVE (EUROFUNG)-RELATED"/>
    <property type="match status" value="1"/>
</dbReference>
<proteinExistence type="inferred from homology"/>
<evidence type="ECO:0000313" key="10">
    <source>
        <dbReference type="EMBL" id="AOE45522.1"/>
    </source>
</evidence>
<keyword evidence="7 9" id="KW-0503">Monooxygenase</keyword>
<reference evidence="10" key="1">
    <citation type="journal article" date="2016" name="Fungal Biol.">
        <title>Cytochrome P450 complement (CYPome) of Candida oregonensis, a gut-associated yeast of bark beetle, Dendroctonus rhizophagus.</title>
        <authorList>
            <person name="Hernandez-Martinez F."/>
            <person name="Briones-Roblero C.I."/>
            <person name="Nelson D.R."/>
            <person name="Rivera-Orduna F.N."/>
            <person name="Zuniga G."/>
        </authorList>
    </citation>
    <scope>NUCLEOTIDE SEQUENCE</scope>
    <source>
        <strain evidence="10">ChDrAdgY58</strain>
    </source>
</reference>
<dbReference type="InterPro" id="IPR002974">
    <property type="entry name" value="Cyt_P450_E_CYP52_ascomycetes"/>
</dbReference>
<dbReference type="AlphaFoldDB" id="A0A1B3B2L0"/>
<dbReference type="SUPFAM" id="SSF48264">
    <property type="entry name" value="Cytochrome P450"/>
    <property type="match status" value="1"/>
</dbReference>
<name>A0A1B3B2L0_9ASCO</name>
<dbReference type="PRINTS" id="PR01239">
    <property type="entry name" value="EP450IICYP52"/>
</dbReference>
<dbReference type="SMR" id="A0A1B3B2L0"/>
<dbReference type="Gene3D" id="1.10.630.10">
    <property type="entry name" value="Cytochrome P450"/>
    <property type="match status" value="1"/>
</dbReference>
<dbReference type="CDD" id="cd11063">
    <property type="entry name" value="CYP52"/>
    <property type="match status" value="1"/>
</dbReference>
<evidence type="ECO:0000256" key="2">
    <source>
        <dbReference type="ARBA" id="ARBA00010617"/>
    </source>
</evidence>
<keyword evidence="3 8" id="KW-0349">Heme</keyword>
<dbReference type="InterPro" id="IPR017972">
    <property type="entry name" value="Cyt_P450_CS"/>
</dbReference>
<evidence type="ECO:0000256" key="8">
    <source>
        <dbReference type="PIRSR" id="PIRSR602402-1"/>
    </source>
</evidence>
<dbReference type="InterPro" id="IPR036396">
    <property type="entry name" value="Cyt_P450_sf"/>
</dbReference>
<dbReference type="GO" id="GO:0005506">
    <property type="term" value="F:iron ion binding"/>
    <property type="evidence" value="ECO:0007669"/>
    <property type="project" value="InterPro"/>
</dbReference>
<sequence>MLIGVTFLVQEIKSLPWWAIVVVAFTVWQAASYARWYVAYKRSGATLAPYRGDGFLGFLLVKNVLKKRNEGLMPEFMTSRFVDMGFDTVRLRIAGFNVMTTRDPENIKAILATQFNDFALGIRHKQFKVVLGEGIFTLDGSGWKHSRAMLRPQFAREQVGHVRSLEPHVQALIKCIRLAKGQEFDIQPLMFKLTIDSGTEFLFGESCESLREDDPSFVSSSAIDPAIKRGFPQAFNISQNYLFTRASLQSFYFLITSLEFRKVNKTVHAFTDYYVNKALNATPEEEEKLSKGGYVFLYELAKQTRDPKVLRDQCLNILLAARDTTAGLLSFTMFELARNPEIFQRLREEIVANFGEGEDANLDDITFESLKKCEYLKWVLNEALRLYPSVPQNFRVATKDTTLPRGGGVDHQLPVFVPKGTTVTYTIYATHRHQEIYGKDAEEYRPSRWGEEKVKKLGWGFLPFNGGPRICLGQQFALTETSYVIVRLLQTFSEIESFETEYPPRKMTHLTMSLFDGAKISLK</sequence>
<accession>A0A1B3B2L0</accession>
<evidence type="ECO:0000256" key="9">
    <source>
        <dbReference type="RuleBase" id="RU000461"/>
    </source>
</evidence>
<dbReference type="Pfam" id="PF00067">
    <property type="entry name" value="p450"/>
    <property type="match status" value="1"/>
</dbReference>
<dbReference type="InterPro" id="IPR047146">
    <property type="entry name" value="Cyt_P450_E_CYP52_fungi"/>
</dbReference>
<evidence type="ECO:0000256" key="4">
    <source>
        <dbReference type="ARBA" id="ARBA00022723"/>
    </source>
</evidence>
<keyword evidence="6 8" id="KW-0408">Iron</keyword>
<evidence type="ECO:0000256" key="5">
    <source>
        <dbReference type="ARBA" id="ARBA00023002"/>
    </source>
</evidence>
<keyword evidence="5 9" id="KW-0560">Oxidoreductase</keyword>
<evidence type="ECO:0000256" key="7">
    <source>
        <dbReference type="ARBA" id="ARBA00023033"/>
    </source>
</evidence>
<protein>
    <submittedName>
        <fullName evidence="10">CYP52A60</fullName>
    </submittedName>
</protein>